<organism evidence="1 2">
    <name type="scientific">Mucilaginibacter gotjawali</name>
    <dbReference type="NCBI Taxonomy" id="1550579"/>
    <lineage>
        <taxon>Bacteria</taxon>
        <taxon>Pseudomonadati</taxon>
        <taxon>Bacteroidota</taxon>
        <taxon>Sphingobacteriia</taxon>
        <taxon>Sphingobacteriales</taxon>
        <taxon>Sphingobacteriaceae</taxon>
        <taxon>Mucilaginibacter</taxon>
    </lineage>
</organism>
<reference evidence="1" key="1">
    <citation type="submission" date="2020-08" db="EMBL/GenBank/DDBJ databases">
        <title>Genomic Encyclopedia of Type Strains, Phase III (KMG-III): the genomes of soil and plant-associated and newly described type strains.</title>
        <authorList>
            <person name="Whitman W."/>
        </authorList>
    </citation>
    <scope>NUCLEOTIDE SEQUENCE [LARGE SCALE GENOMIC DNA]</scope>
    <source>
        <strain evidence="1">CECT 8628</strain>
    </source>
</reference>
<evidence type="ECO:0008006" key="3">
    <source>
        <dbReference type="Google" id="ProtNLM"/>
    </source>
</evidence>
<keyword evidence="2" id="KW-1185">Reference proteome</keyword>
<sequence>MAFFLLVNNAFSQQTTPAYPRMVGYFSVYHPVETLSSGSFTGNFGKAYTVSFPFGLHILKSDHFGVSFEISPCIRTEHNISKVSSVAFNPGALFRFTHGYTLVSRLAFESSGRFGFTPALIKVLKRGKDCNLFTAVAFPARFGNNLASTFSSGLQLGVTF</sequence>
<dbReference type="Proteomes" id="UP000539265">
    <property type="component" value="Unassembled WGS sequence"/>
</dbReference>
<proteinExistence type="predicted"/>
<protein>
    <recommendedName>
        <fullName evidence="3">Outer membrane protein beta-barrel domain-containing protein</fullName>
    </recommendedName>
</protein>
<dbReference type="RefSeq" id="WP_157750422.1">
    <property type="nucleotide sequence ID" value="NZ_AP017313.1"/>
</dbReference>
<evidence type="ECO:0000313" key="2">
    <source>
        <dbReference type="Proteomes" id="UP000539265"/>
    </source>
</evidence>
<comment type="caution">
    <text evidence="1">The sequence shown here is derived from an EMBL/GenBank/DDBJ whole genome shotgun (WGS) entry which is preliminary data.</text>
</comment>
<name>A0A839SGB1_9SPHI</name>
<dbReference type="EMBL" id="JACHWX010000008">
    <property type="protein sequence ID" value="MBB3056578.1"/>
    <property type="molecule type" value="Genomic_DNA"/>
</dbReference>
<dbReference type="OrthoDB" id="662468at2"/>
<accession>A0A839SGB1</accession>
<gene>
    <name evidence="1" type="ORF">FHS11_003003</name>
</gene>
<evidence type="ECO:0000313" key="1">
    <source>
        <dbReference type="EMBL" id="MBB3056578.1"/>
    </source>
</evidence>
<dbReference type="AlphaFoldDB" id="A0A839SGB1"/>